<keyword evidence="2" id="KW-1185">Reference proteome</keyword>
<sequence length="136" mass="15050">MASVLGNMGTAERGVKMAALGGRHSASPPLFSSLPGQDAIKSLYPMVNEEETPLPRCWSSKDKYSFIGLSQNNLRVHYKGKTQRWLTQSLFIFAFHAPTPTPRPPTPPHHLQWYLRCVGVASAGRGRAWCGSNKEK</sequence>
<gene>
    <name evidence="1" type="primary">ranbp10</name>
    <name evidence="1" type="ORF">E2C01_102325</name>
</gene>
<comment type="caution">
    <text evidence="1">The sequence shown here is derived from an EMBL/GenBank/DDBJ whole genome shotgun (WGS) entry which is preliminary data.</text>
</comment>
<organism evidence="1 2">
    <name type="scientific">Portunus trituberculatus</name>
    <name type="common">Swimming crab</name>
    <name type="synonym">Neptunus trituberculatus</name>
    <dbReference type="NCBI Taxonomy" id="210409"/>
    <lineage>
        <taxon>Eukaryota</taxon>
        <taxon>Metazoa</taxon>
        <taxon>Ecdysozoa</taxon>
        <taxon>Arthropoda</taxon>
        <taxon>Crustacea</taxon>
        <taxon>Multicrustacea</taxon>
        <taxon>Malacostraca</taxon>
        <taxon>Eumalacostraca</taxon>
        <taxon>Eucarida</taxon>
        <taxon>Decapoda</taxon>
        <taxon>Pleocyemata</taxon>
        <taxon>Brachyura</taxon>
        <taxon>Eubrachyura</taxon>
        <taxon>Portunoidea</taxon>
        <taxon>Portunidae</taxon>
        <taxon>Portuninae</taxon>
        <taxon>Portunus</taxon>
    </lineage>
</organism>
<evidence type="ECO:0000313" key="1">
    <source>
        <dbReference type="EMBL" id="MPD06511.1"/>
    </source>
</evidence>
<proteinExistence type="predicted"/>
<dbReference type="EMBL" id="VSRR010151615">
    <property type="protein sequence ID" value="MPD06511.1"/>
    <property type="molecule type" value="Genomic_DNA"/>
</dbReference>
<protein>
    <submittedName>
        <fullName evidence="1">Ran-binding protein 10</fullName>
    </submittedName>
</protein>
<dbReference type="AlphaFoldDB" id="A0A5B7KCA2"/>
<evidence type="ECO:0000313" key="2">
    <source>
        <dbReference type="Proteomes" id="UP000324222"/>
    </source>
</evidence>
<dbReference type="InterPro" id="IPR043136">
    <property type="entry name" value="B30.2/SPRY_sf"/>
</dbReference>
<dbReference type="Gene3D" id="2.60.120.920">
    <property type="match status" value="1"/>
</dbReference>
<dbReference type="Proteomes" id="UP000324222">
    <property type="component" value="Unassembled WGS sequence"/>
</dbReference>
<reference evidence="1 2" key="1">
    <citation type="submission" date="2019-05" db="EMBL/GenBank/DDBJ databases">
        <title>Another draft genome of Portunus trituberculatus and its Hox gene families provides insights of decapod evolution.</title>
        <authorList>
            <person name="Jeong J.-H."/>
            <person name="Song I."/>
            <person name="Kim S."/>
            <person name="Choi T."/>
            <person name="Kim D."/>
            <person name="Ryu S."/>
            <person name="Kim W."/>
        </authorList>
    </citation>
    <scope>NUCLEOTIDE SEQUENCE [LARGE SCALE GENOMIC DNA]</scope>
    <source>
        <tissue evidence="1">Muscle</tissue>
    </source>
</reference>
<name>A0A5B7KCA2_PORTR</name>
<accession>A0A5B7KCA2</accession>
<dbReference type="OrthoDB" id="25503at2759"/>